<name>A0A563U6L6_9SPHI</name>
<gene>
    <name evidence="2" type="ORF">FPZ42_08115</name>
</gene>
<dbReference type="RefSeq" id="WP_146270175.1">
    <property type="nucleotide sequence ID" value="NZ_VOEI01000002.1"/>
</dbReference>
<dbReference type="SUPFAM" id="SSF46689">
    <property type="entry name" value="Homeodomain-like"/>
    <property type="match status" value="1"/>
</dbReference>
<proteinExistence type="predicted"/>
<keyword evidence="3" id="KW-1185">Reference proteome</keyword>
<dbReference type="AlphaFoldDB" id="A0A563U6L6"/>
<evidence type="ECO:0000313" key="3">
    <source>
        <dbReference type="Proteomes" id="UP000318010"/>
    </source>
</evidence>
<dbReference type="Gene3D" id="1.10.260.40">
    <property type="entry name" value="lambda repressor-like DNA-binding domains"/>
    <property type="match status" value="1"/>
</dbReference>
<evidence type="ECO:0000313" key="2">
    <source>
        <dbReference type="EMBL" id="TWR26990.1"/>
    </source>
</evidence>
<reference evidence="2 3" key="1">
    <citation type="submission" date="2019-07" db="EMBL/GenBank/DDBJ databases">
        <authorList>
            <person name="Kim J."/>
        </authorList>
    </citation>
    <scope>NUCLEOTIDE SEQUENCE [LARGE SCALE GENOMIC DNA]</scope>
    <source>
        <strain evidence="2 3">MJ1a</strain>
    </source>
</reference>
<dbReference type="EMBL" id="VOEI01000002">
    <property type="protein sequence ID" value="TWR26990.1"/>
    <property type="molecule type" value="Genomic_DNA"/>
</dbReference>
<dbReference type="InterPro" id="IPR009057">
    <property type="entry name" value="Homeodomain-like_sf"/>
</dbReference>
<comment type="caution">
    <text evidence="2">The sequence shown here is derived from an EMBL/GenBank/DDBJ whole genome shotgun (WGS) entry which is preliminary data.</text>
</comment>
<dbReference type="InterPro" id="IPR010982">
    <property type="entry name" value="Lambda_DNA-bd_dom_sf"/>
</dbReference>
<sequence length="126" mass="15067">MDHFGQIVEKVIRRDGYSISELAKLTNVNRRSVYNWFKQKRLKPEIIYRIGLALNYDFSKDFPSLFSADDFQHIQNKARTSDWLPVKEEKDENYWKDRYITLLEKYNELLRSSVQELSQSAKINEG</sequence>
<protein>
    <recommendedName>
        <fullName evidence="1">HTH cro/C1-type domain-containing protein</fullName>
    </recommendedName>
</protein>
<evidence type="ECO:0000259" key="1">
    <source>
        <dbReference type="PROSITE" id="PS50943"/>
    </source>
</evidence>
<dbReference type="InterPro" id="IPR001387">
    <property type="entry name" value="Cro/C1-type_HTH"/>
</dbReference>
<dbReference type="GO" id="GO:0003677">
    <property type="term" value="F:DNA binding"/>
    <property type="evidence" value="ECO:0007669"/>
    <property type="project" value="InterPro"/>
</dbReference>
<dbReference type="PROSITE" id="PS50943">
    <property type="entry name" value="HTH_CROC1"/>
    <property type="match status" value="1"/>
</dbReference>
<dbReference type="OrthoDB" id="981159at2"/>
<organism evidence="2 3">
    <name type="scientific">Mucilaginibacter achroorhodeus</name>
    <dbReference type="NCBI Taxonomy" id="2599294"/>
    <lineage>
        <taxon>Bacteria</taxon>
        <taxon>Pseudomonadati</taxon>
        <taxon>Bacteroidota</taxon>
        <taxon>Sphingobacteriia</taxon>
        <taxon>Sphingobacteriales</taxon>
        <taxon>Sphingobacteriaceae</taxon>
        <taxon>Mucilaginibacter</taxon>
    </lineage>
</organism>
<accession>A0A563U6L6</accession>
<dbReference type="Proteomes" id="UP000318010">
    <property type="component" value="Unassembled WGS sequence"/>
</dbReference>
<feature type="domain" description="HTH cro/C1-type" evidence="1">
    <location>
        <begin position="16"/>
        <end position="62"/>
    </location>
</feature>